<organism evidence="11 12">
    <name type="scientific">Catenaria anguillulae PL171</name>
    <dbReference type="NCBI Taxonomy" id="765915"/>
    <lineage>
        <taxon>Eukaryota</taxon>
        <taxon>Fungi</taxon>
        <taxon>Fungi incertae sedis</taxon>
        <taxon>Blastocladiomycota</taxon>
        <taxon>Blastocladiomycetes</taxon>
        <taxon>Blastocladiales</taxon>
        <taxon>Catenariaceae</taxon>
        <taxon>Catenaria</taxon>
    </lineage>
</organism>
<dbReference type="InterPro" id="IPR017927">
    <property type="entry name" value="FAD-bd_FR_type"/>
</dbReference>
<dbReference type="SUPFAM" id="SSF55856">
    <property type="entry name" value="Cytochrome b5-like heme/steroid binding domain"/>
    <property type="match status" value="1"/>
</dbReference>
<feature type="compositionally biased region" description="Pro residues" evidence="7">
    <location>
        <begin position="30"/>
        <end position="39"/>
    </location>
</feature>
<dbReference type="PROSITE" id="PS51384">
    <property type="entry name" value="FAD_FR"/>
    <property type="match status" value="1"/>
</dbReference>
<dbReference type="InterPro" id="IPR017938">
    <property type="entry name" value="Riboflavin_synthase-like_b-brl"/>
</dbReference>
<evidence type="ECO:0000256" key="2">
    <source>
        <dbReference type="ARBA" id="ARBA00006105"/>
    </source>
</evidence>
<feature type="binding site" evidence="6">
    <location>
        <position position="678"/>
    </location>
    <ligand>
        <name>FAD</name>
        <dbReference type="ChEBI" id="CHEBI:57692"/>
    </ligand>
</feature>
<feature type="transmembrane region" description="Helical" evidence="8">
    <location>
        <begin position="122"/>
        <end position="147"/>
    </location>
</feature>
<evidence type="ECO:0000256" key="1">
    <source>
        <dbReference type="ARBA" id="ARBA00001974"/>
    </source>
</evidence>
<proteinExistence type="inferred from homology"/>
<evidence type="ECO:0000256" key="7">
    <source>
        <dbReference type="SAM" id="MobiDB-lite"/>
    </source>
</evidence>
<feature type="compositionally biased region" description="Pro residues" evidence="7">
    <location>
        <begin position="1"/>
        <end position="14"/>
    </location>
</feature>
<evidence type="ECO:0000256" key="4">
    <source>
        <dbReference type="ARBA" id="ARBA00022827"/>
    </source>
</evidence>
<evidence type="ECO:0000256" key="3">
    <source>
        <dbReference type="ARBA" id="ARBA00022630"/>
    </source>
</evidence>
<dbReference type="AlphaFoldDB" id="A0A1Y2HZD0"/>
<feature type="region of interest" description="Disordered" evidence="7">
    <location>
        <begin position="94"/>
        <end position="117"/>
    </location>
</feature>
<accession>A0A1Y2HZD0</accession>
<feature type="transmembrane region" description="Helical" evidence="8">
    <location>
        <begin position="214"/>
        <end position="234"/>
    </location>
</feature>
<keyword evidence="4 6" id="KW-0274">FAD</keyword>
<dbReference type="GO" id="GO:0016491">
    <property type="term" value="F:oxidoreductase activity"/>
    <property type="evidence" value="ECO:0007669"/>
    <property type="project" value="UniProtKB-KW"/>
</dbReference>
<feature type="region of interest" description="Disordered" evidence="7">
    <location>
        <begin position="304"/>
        <end position="342"/>
    </location>
</feature>
<keyword evidence="5" id="KW-0560">Oxidoreductase</keyword>
<feature type="compositionally biased region" description="Low complexity" evidence="7">
    <location>
        <begin position="304"/>
        <end position="324"/>
    </location>
</feature>
<comment type="similarity">
    <text evidence="2">Belongs to the flavoprotein pyridine nucleotide cytochrome reductase family.</text>
</comment>
<keyword evidence="3 6" id="KW-0285">Flavoprotein</keyword>
<dbReference type="STRING" id="765915.A0A1Y2HZD0"/>
<dbReference type="InterPro" id="IPR001199">
    <property type="entry name" value="Cyt_B5-like_heme/steroid-bd"/>
</dbReference>
<evidence type="ECO:0000256" key="5">
    <source>
        <dbReference type="ARBA" id="ARBA00023002"/>
    </source>
</evidence>
<evidence type="ECO:0008006" key="13">
    <source>
        <dbReference type="Google" id="ProtNLM"/>
    </source>
</evidence>
<keyword evidence="12" id="KW-1185">Reference proteome</keyword>
<evidence type="ECO:0000313" key="11">
    <source>
        <dbReference type="EMBL" id="ORZ38522.1"/>
    </source>
</evidence>
<keyword evidence="8" id="KW-0812">Transmembrane</keyword>
<dbReference type="PANTHER" id="PTHR19370">
    <property type="entry name" value="NADH-CYTOCHROME B5 REDUCTASE"/>
    <property type="match status" value="1"/>
</dbReference>
<feature type="compositionally biased region" description="Basic and acidic residues" evidence="7">
    <location>
        <begin position="1074"/>
        <end position="1085"/>
    </location>
</feature>
<feature type="region of interest" description="Disordered" evidence="7">
    <location>
        <begin position="987"/>
        <end position="1021"/>
    </location>
</feature>
<feature type="binding site" evidence="6">
    <location>
        <position position="677"/>
    </location>
    <ligand>
        <name>FAD</name>
        <dbReference type="ChEBI" id="CHEBI:57692"/>
    </ligand>
</feature>
<evidence type="ECO:0000256" key="8">
    <source>
        <dbReference type="SAM" id="Phobius"/>
    </source>
</evidence>
<feature type="compositionally biased region" description="Polar residues" evidence="7">
    <location>
        <begin position="992"/>
        <end position="1021"/>
    </location>
</feature>
<evidence type="ECO:0000259" key="9">
    <source>
        <dbReference type="PROSITE" id="PS50255"/>
    </source>
</evidence>
<feature type="transmembrane region" description="Helical" evidence="8">
    <location>
        <begin position="240"/>
        <end position="258"/>
    </location>
</feature>
<gene>
    <name evidence="11" type="ORF">BCR44DRAFT_37599</name>
</gene>
<dbReference type="PROSITE" id="PS50255">
    <property type="entry name" value="CYTOCHROME_B5_2"/>
    <property type="match status" value="1"/>
</dbReference>
<dbReference type="InterPro" id="IPR039261">
    <property type="entry name" value="FNR_nucleotide-bd"/>
</dbReference>
<dbReference type="Gene3D" id="2.40.30.10">
    <property type="entry name" value="Translation factors"/>
    <property type="match status" value="1"/>
</dbReference>
<dbReference type="PANTHER" id="PTHR19370:SF184">
    <property type="entry name" value="NADH-CYTOCHROME B5 REDUCTASE-LIKE"/>
    <property type="match status" value="1"/>
</dbReference>
<dbReference type="InterPro" id="IPR036400">
    <property type="entry name" value="Cyt_B5-like_heme/steroid_sf"/>
</dbReference>
<comment type="cofactor">
    <cofactor evidence="1 6">
        <name>FAD</name>
        <dbReference type="ChEBI" id="CHEBI:57692"/>
    </cofactor>
</comment>
<feature type="binding site" evidence="6">
    <location>
        <position position="653"/>
    </location>
    <ligand>
        <name>FAD</name>
        <dbReference type="ChEBI" id="CHEBI:57692"/>
    </ligand>
</feature>
<dbReference type="Pfam" id="PF00173">
    <property type="entry name" value="Cyt-b5"/>
    <property type="match status" value="1"/>
</dbReference>
<feature type="transmembrane region" description="Helical" evidence="8">
    <location>
        <begin position="159"/>
        <end position="180"/>
    </location>
</feature>
<dbReference type="Proteomes" id="UP000193411">
    <property type="component" value="Unassembled WGS sequence"/>
</dbReference>
<dbReference type="EMBL" id="MCFL01000008">
    <property type="protein sequence ID" value="ORZ38522.1"/>
    <property type="molecule type" value="Genomic_DNA"/>
</dbReference>
<dbReference type="Gene3D" id="1.20.120.1770">
    <property type="match status" value="1"/>
</dbReference>
<name>A0A1Y2HZD0_9FUNG</name>
<dbReference type="InterPro" id="IPR001834">
    <property type="entry name" value="CBR-like"/>
</dbReference>
<evidence type="ECO:0000259" key="10">
    <source>
        <dbReference type="PROSITE" id="PS51384"/>
    </source>
</evidence>
<feature type="region of interest" description="Disordered" evidence="7">
    <location>
        <begin position="359"/>
        <end position="382"/>
    </location>
</feature>
<evidence type="ECO:0000313" key="12">
    <source>
        <dbReference type="Proteomes" id="UP000193411"/>
    </source>
</evidence>
<dbReference type="SUPFAM" id="SSF63380">
    <property type="entry name" value="Riboflavin synthase domain-like"/>
    <property type="match status" value="1"/>
</dbReference>
<keyword evidence="8" id="KW-1133">Transmembrane helix</keyword>
<protein>
    <recommendedName>
        <fullName evidence="13">Cytochrome b5 heme-binding domain-containing protein</fullName>
    </recommendedName>
</protein>
<feature type="region of interest" description="Disordered" evidence="7">
    <location>
        <begin position="1"/>
        <end position="57"/>
    </location>
</feature>
<feature type="region of interest" description="Disordered" evidence="7">
    <location>
        <begin position="1067"/>
        <end position="1102"/>
    </location>
</feature>
<feature type="transmembrane region" description="Helical" evidence="8">
    <location>
        <begin position="67"/>
        <end position="89"/>
    </location>
</feature>
<feature type="domain" description="FAD-binding FR-type" evidence="10">
    <location>
        <begin position="566"/>
        <end position="704"/>
    </location>
</feature>
<comment type="caution">
    <text evidence="11">The sequence shown here is derived from an EMBL/GenBank/DDBJ whole genome shotgun (WGS) entry which is preliminary data.</text>
</comment>
<sequence length="1102" mass="118052">MASAPFPPQHPPSWPQHHRLIPRRPQQPQQQPPTPPGRPPTTTTTARSLPSSTAVPPLADPAVRAELAIHGYAMLAVFTFLFPTMAWLMRYGSGRHRKSPSARPISPRNSTRRQQRGLSPGVAMFLHAGSLAISSIVTALAACLVLMNGIPCPSALHRIIGPTIVVALIGQVMFGVVTFLKTGRHQQHQRVQSRGEPSPIVEWIRVAHNIVGPLIMFFGFIQVPLGINMLYPFFQTPLAPMYLIYYVAVVWWSGVVVVSERRGIRNKKWSANLDAGGQGAGVDSAYDGGEVPGGIELVSGESSSSKLLVPSSGPVPSSSTSSSSMPARRPYHDHAPAAASSSSLAHPVHASSLVSPLTSASATTLSAPHHRPPHVPPAHNPSHAAKVISHALSLASQQNLPRLTWSDLDTYVTQRGKLWVIGPGGLVLDVSSWISTHPGGHKVLIDALGCNVSVDFFNLSNFDKQRFRAYPSKPKPRADDYGTGGSFRPATTDWPCTSTSGICSEIDPETCSPSVAIVQHRVTADDWKHVLVARQTNVHSKSAIAKLAGMAVALVPEVTLGTFNKLEYRRYAMTSKTVLGGSPSSVKLGRKMQRATTVQFTFTLLYPNETYLEEPTFFLPGHVIQLRLRLSPSSSSSSLSASHINQPPFWVTRYFTPLSGNMTHFSIAVKLQPGGLMSTLLASLEPAHHRQIHIRGPFGSPLMNPARPLPMDSGTFDHLVVLTAGSGVVAAVQLVAWYFTQTYFDLRVRPGYRPPSAARNGGGGSTTGKDLDVADGDKVLIRYPMTGGWVWGTNVRTGVDGYIALHALVPWIGTTPKVTVCVGERGGVDRIVGRDVLESAAGAYPAQVRVEYFISQMQDAGHGSDRADDSDSNVTPGRMTRDAVKHVLLSSGFLAALDTGRRACKIIICGPEGFVGACYEWVTELVDDQHVWVLPPHTYFHVPSSSTAAATQGTLSREVDARFAQVMSPSPPAALIPPRAPLAVGPGPVTLARNTSNRQVSFSPYTSPPLSSAGSPNNTSASASSIMVVGADGTRRMSSLAGLAMRRDRGSNMPEWLCVPSPVAAAGTLSSGSLHREREREREGRQQGGATSARFVGGTGGR</sequence>
<reference evidence="11 12" key="1">
    <citation type="submission" date="2016-07" db="EMBL/GenBank/DDBJ databases">
        <title>Pervasive Adenine N6-methylation of Active Genes in Fungi.</title>
        <authorList>
            <consortium name="DOE Joint Genome Institute"/>
            <person name="Mondo S.J."/>
            <person name="Dannebaum R.O."/>
            <person name="Kuo R.C."/>
            <person name="Labutti K."/>
            <person name="Haridas S."/>
            <person name="Kuo A."/>
            <person name="Salamov A."/>
            <person name="Ahrendt S.R."/>
            <person name="Lipzen A."/>
            <person name="Sullivan W."/>
            <person name="Andreopoulos W.B."/>
            <person name="Clum A."/>
            <person name="Lindquist E."/>
            <person name="Daum C."/>
            <person name="Ramamoorthy G.K."/>
            <person name="Gryganskyi A."/>
            <person name="Culley D."/>
            <person name="Magnuson J.K."/>
            <person name="James T.Y."/>
            <person name="O'Malley M.A."/>
            <person name="Stajich J.E."/>
            <person name="Spatafora J.W."/>
            <person name="Visel A."/>
            <person name="Grigoriev I.V."/>
        </authorList>
    </citation>
    <scope>NUCLEOTIDE SEQUENCE [LARGE SCALE GENOMIC DNA]</scope>
    <source>
        <strain evidence="11 12">PL171</strain>
    </source>
</reference>
<feature type="transmembrane region" description="Helical" evidence="8">
    <location>
        <begin position="719"/>
        <end position="739"/>
    </location>
</feature>
<feature type="binding site" evidence="6">
    <location>
        <position position="670"/>
    </location>
    <ligand>
        <name>FAD</name>
        <dbReference type="ChEBI" id="CHEBI:57692"/>
    </ligand>
</feature>
<dbReference type="Gene3D" id="3.10.120.10">
    <property type="entry name" value="Cytochrome b5-like heme/steroid binding domain"/>
    <property type="match status" value="1"/>
</dbReference>
<dbReference type="OrthoDB" id="1925334at2759"/>
<evidence type="ECO:0000256" key="6">
    <source>
        <dbReference type="PIRSR" id="PIRSR601834-1"/>
    </source>
</evidence>
<dbReference type="Gene3D" id="3.40.50.80">
    <property type="entry name" value="Nucleotide-binding domain of ferredoxin-NADP reductase (FNR) module"/>
    <property type="match status" value="1"/>
</dbReference>
<keyword evidence="8" id="KW-0472">Membrane</keyword>
<feature type="domain" description="Cytochrome b5 heme-binding" evidence="9">
    <location>
        <begin position="400"/>
        <end position="484"/>
    </location>
</feature>